<name>A0A443NAI9_9MAGN</name>
<keyword evidence="1" id="KW-0472">Membrane</keyword>
<keyword evidence="4" id="KW-1185">Reference proteome</keyword>
<feature type="transmembrane region" description="Helical" evidence="1">
    <location>
        <begin position="55"/>
        <end position="78"/>
    </location>
</feature>
<accession>A0A443NAI9</accession>
<gene>
    <name evidence="3" type="ORF">CKAN_00391100</name>
</gene>
<dbReference type="EMBL" id="QPKB01000002">
    <property type="protein sequence ID" value="RWR75526.1"/>
    <property type="molecule type" value="Genomic_DNA"/>
</dbReference>
<evidence type="ECO:0000256" key="2">
    <source>
        <dbReference type="SAM" id="SignalP"/>
    </source>
</evidence>
<feature type="signal peptide" evidence="2">
    <location>
        <begin position="1"/>
        <end position="26"/>
    </location>
</feature>
<evidence type="ECO:0000313" key="4">
    <source>
        <dbReference type="Proteomes" id="UP000283530"/>
    </source>
</evidence>
<dbReference type="AlphaFoldDB" id="A0A443NAI9"/>
<comment type="caution">
    <text evidence="3">The sequence shown here is derived from an EMBL/GenBank/DDBJ whole genome shotgun (WGS) entry which is preliminary data.</text>
</comment>
<keyword evidence="1" id="KW-0812">Transmembrane</keyword>
<evidence type="ECO:0008006" key="5">
    <source>
        <dbReference type="Google" id="ProtNLM"/>
    </source>
</evidence>
<feature type="chain" id="PRO_5019378394" description="Secreted protein" evidence="2">
    <location>
        <begin position="27"/>
        <end position="102"/>
    </location>
</feature>
<organism evidence="3 4">
    <name type="scientific">Cinnamomum micranthum f. kanehirae</name>
    <dbReference type="NCBI Taxonomy" id="337451"/>
    <lineage>
        <taxon>Eukaryota</taxon>
        <taxon>Viridiplantae</taxon>
        <taxon>Streptophyta</taxon>
        <taxon>Embryophyta</taxon>
        <taxon>Tracheophyta</taxon>
        <taxon>Spermatophyta</taxon>
        <taxon>Magnoliopsida</taxon>
        <taxon>Magnoliidae</taxon>
        <taxon>Laurales</taxon>
        <taxon>Lauraceae</taxon>
        <taxon>Cinnamomum</taxon>
    </lineage>
</organism>
<dbReference type="OrthoDB" id="10627099at2759"/>
<protein>
    <recommendedName>
        <fullName evidence="5">Secreted protein</fullName>
    </recommendedName>
</protein>
<reference evidence="3 4" key="1">
    <citation type="journal article" date="2019" name="Nat. Plants">
        <title>Stout camphor tree genome fills gaps in understanding of flowering plant genome evolution.</title>
        <authorList>
            <person name="Chaw S.M."/>
            <person name="Liu Y.C."/>
            <person name="Wu Y.W."/>
            <person name="Wang H.Y."/>
            <person name="Lin C.I."/>
            <person name="Wu C.S."/>
            <person name="Ke H.M."/>
            <person name="Chang L.Y."/>
            <person name="Hsu C.Y."/>
            <person name="Yang H.T."/>
            <person name="Sudianto E."/>
            <person name="Hsu M.H."/>
            <person name="Wu K.P."/>
            <person name="Wang L.N."/>
            <person name="Leebens-Mack J.H."/>
            <person name="Tsai I.J."/>
        </authorList>
    </citation>
    <scope>NUCLEOTIDE SEQUENCE [LARGE SCALE GENOMIC DNA]</scope>
    <source>
        <strain evidence="4">cv. Chaw 1501</strain>
        <tissue evidence="3">Young leaves</tissue>
    </source>
</reference>
<proteinExistence type="predicted"/>
<sequence>MIRALADHWIFCMFVVHLVLVHSISSTSVVASQPAVAQEDAPLQIWLVSFGSVEWHAVPCVSSKAIPILGFLPLSILIQHRWFDFRVGSFFLEAEGIYSNAP</sequence>
<evidence type="ECO:0000313" key="3">
    <source>
        <dbReference type="EMBL" id="RWR75526.1"/>
    </source>
</evidence>
<dbReference type="Proteomes" id="UP000283530">
    <property type="component" value="Unassembled WGS sequence"/>
</dbReference>
<keyword evidence="1" id="KW-1133">Transmembrane helix</keyword>
<keyword evidence="2" id="KW-0732">Signal</keyword>
<evidence type="ECO:0000256" key="1">
    <source>
        <dbReference type="SAM" id="Phobius"/>
    </source>
</evidence>